<evidence type="ECO:0000256" key="1">
    <source>
        <dbReference type="ARBA" id="ARBA00022679"/>
    </source>
</evidence>
<reference evidence="4 7" key="2">
    <citation type="submission" date="2020-08" db="EMBL/GenBank/DDBJ databases">
        <title>Sequencing the genomes of 1000 actinobacteria strains.</title>
        <authorList>
            <person name="Klenk H.-P."/>
        </authorList>
    </citation>
    <scope>NUCLEOTIDE SEQUENCE [LARGE SCALE GENOMIC DNA]</scope>
    <source>
        <strain evidence="4 7">DSM 15626</strain>
    </source>
</reference>
<dbReference type="PROSITE" id="PS51186">
    <property type="entry name" value="GNAT"/>
    <property type="match status" value="1"/>
</dbReference>
<dbReference type="Proteomes" id="UP000534306">
    <property type="component" value="Unassembled WGS sequence"/>
</dbReference>
<evidence type="ECO:0000313" key="4">
    <source>
        <dbReference type="EMBL" id="MBB6569972.1"/>
    </source>
</evidence>
<accession>A0A7Y4NZP8</accession>
<name>A0A7Y4NZP8_9ACTN</name>
<dbReference type="GO" id="GO:0016747">
    <property type="term" value="F:acyltransferase activity, transferring groups other than amino-acyl groups"/>
    <property type="evidence" value="ECO:0007669"/>
    <property type="project" value="InterPro"/>
</dbReference>
<dbReference type="PANTHER" id="PTHR43877">
    <property type="entry name" value="AMINOALKYLPHOSPHONATE N-ACETYLTRANSFERASE-RELATED-RELATED"/>
    <property type="match status" value="1"/>
</dbReference>
<dbReference type="SUPFAM" id="SSF55729">
    <property type="entry name" value="Acyl-CoA N-acyltransferases (Nat)"/>
    <property type="match status" value="1"/>
</dbReference>
<dbReference type="Proteomes" id="UP000553957">
    <property type="component" value="Unassembled WGS sequence"/>
</dbReference>
<keyword evidence="6" id="KW-1185">Reference proteome</keyword>
<proteinExistence type="predicted"/>
<dbReference type="EMBL" id="JACHKF010000001">
    <property type="protein sequence ID" value="MBB6569972.1"/>
    <property type="molecule type" value="Genomic_DNA"/>
</dbReference>
<dbReference type="InterPro" id="IPR000182">
    <property type="entry name" value="GNAT_dom"/>
</dbReference>
<comment type="caution">
    <text evidence="5">The sequence shown here is derived from an EMBL/GenBank/DDBJ whole genome shotgun (WGS) entry which is preliminary data.</text>
</comment>
<dbReference type="RefSeq" id="WP_171672569.1">
    <property type="nucleotide sequence ID" value="NZ_BAAAGT010000002.1"/>
</dbReference>
<reference evidence="5 6" key="1">
    <citation type="submission" date="2020-05" db="EMBL/GenBank/DDBJ databases">
        <title>Genome sequence of Kribbella sandramycini ATCC 39419.</title>
        <authorList>
            <person name="Maclea K.S."/>
            <person name="Fair J.L."/>
        </authorList>
    </citation>
    <scope>NUCLEOTIDE SEQUENCE [LARGE SCALE GENOMIC DNA]</scope>
    <source>
        <strain evidence="5 6">ATCC 39419</strain>
    </source>
</reference>
<evidence type="ECO:0000313" key="5">
    <source>
        <dbReference type="EMBL" id="NOL40204.1"/>
    </source>
</evidence>
<organism evidence="5 6">
    <name type="scientific">Kribbella sandramycini</name>
    <dbReference type="NCBI Taxonomy" id="60450"/>
    <lineage>
        <taxon>Bacteria</taxon>
        <taxon>Bacillati</taxon>
        <taxon>Actinomycetota</taxon>
        <taxon>Actinomycetes</taxon>
        <taxon>Propionibacteriales</taxon>
        <taxon>Kribbellaceae</taxon>
        <taxon>Kribbella</taxon>
    </lineage>
</organism>
<sequence length="250" mass="27359">MHPSLCTISRVADNQWHAVENDLVVGRGHALRRLDGRTFLSIDTWRDAVFEQLATAMLADQPAPLYTVVDETERELTANWERAGFTTWRREREYVVPTQVRPASPPPGVVITAAAEAPLRELDQAIRAEISSTVGWETMPAEVLPWQGGSVPIDPAAYTIAQRDGRHVGLIRLATHTRQPRIGLIAVRSGERRTGIARALLGHALTELHHSGIETVVAEVNENNPAACALFEGLGARRTGGNLELVHGEA</sequence>
<evidence type="ECO:0000313" key="7">
    <source>
        <dbReference type="Proteomes" id="UP000553957"/>
    </source>
</evidence>
<dbReference type="PANTHER" id="PTHR43877:SF1">
    <property type="entry name" value="ACETYLTRANSFERASE"/>
    <property type="match status" value="1"/>
</dbReference>
<dbReference type="CDD" id="cd04301">
    <property type="entry name" value="NAT_SF"/>
    <property type="match status" value="1"/>
</dbReference>
<evidence type="ECO:0000313" key="6">
    <source>
        <dbReference type="Proteomes" id="UP000534306"/>
    </source>
</evidence>
<evidence type="ECO:0000259" key="3">
    <source>
        <dbReference type="PROSITE" id="PS51186"/>
    </source>
</evidence>
<dbReference type="Gene3D" id="3.40.630.30">
    <property type="match status" value="1"/>
</dbReference>
<dbReference type="InterPro" id="IPR050832">
    <property type="entry name" value="Bact_Acetyltransf"/>
</dbReference>
<protein>
    <submittedName>
        <fullName evidence="5">GNAT family N-acetyltransferase</fullName>
    </submittedName>
    <submittedName>
        <fullName evidence="4">GNAT superfamily N-acetyltransferase</fullName>
    </submittedName>
</protein>
<gene>
    <name evidence="4" type="ORF">HNR71_005609</name>
    <name evidence="5" type="ORF">HPO96_08105</name>
</gene>
<dbReference type="InterPro" id="IPR016181">
    <property type="entry name" value="Acyl_CoA_acyltransferase"/>
</dbReference>
<dbReference type="EMBL" id="JABJRC010000002">
    <property type="protein sequence ID" value="NOL40204.1"/>
    <property type="molecule type" value="Genomic_DNA"/>
</dbReference>
<keyword evidence="1 5" id="KW-0808">Transferase</keyword>
<keyword evidence="2" id="KW-0012">Acyltransferase</keyword>
<dbReference type="AlphaFoldDB" id="A0A7Y4NZP8"/>
<dbReference type="Pfam" id="PF00583">
    <property type="entry name" value="Acetyltransf_1"/>
    <property type="match status" value="1"/>
</dbReference>
<evidence type="ECO:0000256" key="2">
    <source>
        <dbReference type="ARBA" id="ARBA00023315"/>
    </source>
</evidence>
<feature type="domain" description="N-acetyltransferase" evidence="3">
    <location>
        <begin position="109"/>
        <end position="250"/>
    </location>
</feature>